<gene>
    <name evidence="1" type="ORF">J2S03_001475</name>
</gene>
<accession>A0ABT9XH74</accession>
<proteinExistence type="predicted"/>
<protein>
    <recommendedName>
        <fullName evidence="3">Lipoprotein</fullName>
    </recommendedName>
</protein>
<evidence type="ECO:0000313" key="2">
    <source>
        <dbReference type="Proteomes" id="UP001232973"/>
    </source>
</evidence>
<name>A0ABT9XH74_9BACL</name>
<dbReference type="EMBL" id="JAUSTP010000009">
    <property type="protein sequence ID" value="MDQ0189630.1"/>
    <property type="molecule type" value="Genomic_DNA"/>
</dbReference>
<keyword evidence="2" id="KW-1185">Reference proteome</keyword>
<evidence type="ECO:0000313" key="1">
    <source>
        <dbReference type="EMBL" id="MDQ0189630.1"/>
    </source>
</evidence>
<dbReference type="PROSITE" id="PS51257">
    <property type="entry name" value="PROKAR_LIPOPROTEIN"/>
    <property type="match status" value="1"/>
</dbReference>
<evidence type="ECO:0008006" key="3">
    <source>
        <dbReference type="Google" id="ProtNLM"/>
    </source>
</evidence>
<comment type="caution">
    <text evidence="1">The sequence shown here is derived from an EMBL/GenBank/DDBJ whole genome shotgun (WGS) entry which is preliminary data.</text>
</comment>
<dbReference type="RefSeq" id="WP_274454564.1">
    <property type="nucleotide sequence ID" value="NZ_CP067097.1"/>
</dbReference>
<organism evidence="1 2">
    <name type="scientific">Alicyclobacillus cycloheptanicus</name>
    <dbReference type="NCBI Taxonomy" id="1457"/>
    <lineage>
        <taxon>Bacteria</taxon>
        <taxon>Bacillati</taxon>
        <taxon>Bacillota</taxon>
        <taxon>Bacilli</taxon>
        <taxon>Bacillales</taxon>
        <taxon>Alicyclobacillaceae</taxon>
        <taxon>Alicyclobacillus</taxon>
    </lineage>
</organism>
<sequence length="177" mass="19099">MKKIAFGIGVCIFIGVAATGCGQSQTVRHGTDTTLAREYSSVGQLISDSSDVVKGKALSGKSFTYHGVTFTDTYLIVSKELRGTNIRPGSTIEVLETGGPNSPVNDDIYPMKDGKQYILFLTPYSRPIPDQQYVIVGSYQGRFDLESGDNIASVTNNSPLKNVTSLSKLEATVTNYQ</sequence>
<reference evidence="1 2" key="1">
    <citation type="submission" date="2023-07" db="EMBL/GenBank/DDBJ databases">
        <title>Genomic Encyclopedia of Type Strains, Phase IV (KMG-IV): sequencing the most valuable type-strain genomes for metagenomic binning, comparative biology and taxonomic classification.</title>
        <authorList>
            <person name="Goeker M."/>
        </authorList>
    </citation>
    <scope>NUCLEOTIDE SEQUENCE [LARGE SCALE GENOMIC DNA]</scope>
    <source>
        <strain evidence="1 2">DSM 4006</strain>
    </source>
</reference>
<dbReference type="Proteomes" id="UP001232973">
    <property type="component" value="Unassembled WGS sequence"/>
</dbReference>